<keyword evidence="1" id="KW-0472">Membrane</keyword>
<evidence type="ECO:0000256" key="1">
    <source>
        <dbReference type="SAM" id="Phobius"/>
    </source>
</evidence>
<dbReference type="RefSeq" id="WP_368653877.1">
    <property type="nucleotide sequence ID" value="NZ_CP162599.1"/>
</dbReference>
<proteinExistence type="predicted"/>
<evidence type="ECO:0000313" key="2">
    <source>
        <dbReference type="EMBL" id="XDK33195.1"/>
    </source>
</evidence>
<dbReference type="AlphaFoldDB" id="A0AB39HRL6"/>
<feature type="transmembrane region" description="Helical" evidence="1">
    <location>
        <begin position="7"/>
        <end position="28"/>
    </location>
</feature>
<name>A0AB39HRL6_9BACI</name>
<dbReference type="Gene3D" id="3.10.450.130">
    <property type="entry name" value="folded 79 residue fragment of lin0334 like domains"/>
    <property type="match status" value="1"/>
</dbReference>
<keyword evidence="1" id="KW-1133">Transmembrane helix</keyword>
<gene>
    <name evidence="2" type="ORF">AB4Y30_02165</name>
</gene>
<keyword evidence="1" id="KW-0812">Transmembrane</keyword>
<sequence>MKKKSRWKKIVIIIAIFIIGIVSFILWFERHQEVMGVNYVVEDFIKDNFEGIEHVEINEQDHPLILPDVFIITGYVNNDKDMSFDLEVENKKYLGPILSVNTSENFPEMKEECKVEFCQ</sequence>
<reference evidence="2" key="1">
    <citation type="submission" date="2024-07" db="EMBL/GenBank/DDBJ databases">
        <title>Halotolerant mesophilic bacterium Ornithinibacillus sp. 4-3, sp. nov., isolated from soil.</title>
        <authorList>
            <person name="Sidarenka A.V."/>
            <person name="Guliayeva D.E."/>
            <person name="Leanovich S.I."/>
            <person name="Hileuskaya K.S."/>
            <person name="Akhremchuk A.E."/>
            <person name="Sikolenko M.A."/>
            <person name="Valentovich L.N."/>
        </authorList>
    </citation>
    <scope>NUCLEOTIDE SEQUENCE</scope>
    <source>
        <strain evidence="2">4-3</strain>
    </source>
</reference>
<protein>
    <recommendedName>
        <fullName evidence="3">DUF1433 domain-containing protein</fullName>
    </recommendedName>
</protein>
<evidence type="ECO:0008006" key="3">
    <source>
        <dbReference type="Google" id="ProtNLM"/>
    </source>
</evidence>
<dbReference type="EMBL" id="CP162599">
    <property type="protein sequence ID" value="XDK33195.1"/>
    <property type="molecule type" value="Genomic_DNA"/>
</dbReference>
<organism evidence="2">
    <name type="scientific">Ornithinibacillus sp. 4-3</name>
    <dbReference type="NCBI Taxonomy" id="3231488"/>
    <lineage>
        <taxon>Bacteria</taxon>
        <taxon>Bacillati</taxon>
        <taxon>Bacillota</taxon>
        <taxon>Bacilli</taxon>
        <taxon>Bacillales</taxon>
        <taxon>Bacillaceae</taxon>
        <taxon>Ornithinibacillus</taxon>
    </lineage>
</organism>
<accession>A0AB39HRL6</accession>